<name>A0A383DY51_9ZZZZ</name>
<reference evidence="2" key="1">
    <citation type="submission" date="2018-05" db="EMBL/GenBank/DDBJ databases">
        <authorList>
            <person name="Lanie J.A."/>
            <person name="Ng W.-L."/>
            <person name="Kazmierczak K.M."/>
            <person name="Andrzejewski T.M."/>
            <person name="Davidsen T.M."/>
            <person name="Wayne K.J."/>
            <person name="Tettelin H."/>
            <person name="Glass J.I."/>
            <person name="Rusch D."/>
            <person name="Podicherti R."/>
            <person name="Tsui H.-C.T."/>
            <person name="Winkler M.E."/>
        </authorList>
    </citation>
    <scope>NUCLEOTIDE SEQUENCE</scope>
</reference>
<dbReference type="InterPro" id="IPR036162">
    <property type="entry name" value="Resolvase-like_N_sf"/>
</dbReference>
<dbReference type="AlphaFoldDB" id="A0A383DY51"/>
<dbReference type="Gene3D" id="3.40.50.1390">
    <property type="entry name" value="Resolvase, N-terminal catalytic domain"/>
    <property type="match status" value="1"/>
</dbReference>
<dbReference type="EMBL" id="UINC01221012">
    <property type="protein sequence ID" value="SVE49173.1"/>
    <property type="molecule type" value="Genomic_DNA"/>
</dbReference>
<gene>
    <name evidence="2" type="ORF">METZ01_LOCUS502027</name>
</gene>
<dbReference type="GO" id="GO:0000150">
    <property type="term" value="F:DNA strand exchange activity"/>
    <property type="evidence" value="ECO:0007669"/>
    <property type="project" value="InterPro"/>
</dbReference>
<evidence type="ECO:0000313" key="2">
    <source>
        <dbReference type="EMBL" id="SVE49173.1"/>
    </source>
</evidence>
<protein>
    <recommendedName>
        <fullName evidence="1">Resolvase/invertase-type recombinase catalytic domain-containing protein</fullName>
    </recommendedName>
</protein>
<dbReference type="SUPFAM" id="SSF53041">
    <property type="entry name" value="Resolvase-like"/>
    <property type="match status" value="1"/>
</dbReference>
<organism evidence="2">
    <name type="scientific">marine metagenome</name>
    <dbReference type="NCBI Taxonomy" id="408172"/>
    <lineage>
        <taxon>unclassified sequences</taxon>
        <taxon>metagenomes</taxon>
        <taxon>ecological metagenomes</taxon>
    </lineage>
</organism>
<dbReference type="Pfam" id="PF00239">
    <property type="entry name" value="Resolvase"/>
    <property type="match status" value="1"/>
</dbReference>
<dbReference type="GO" id="GO:0003677">
    <property type="term" value="F:DNA binding"/>
    <property type="evidence" value="ECO:0007669"/>
    <property type="project" value="InterPro"/>
</dbReference>
<sequence length="72" mass="7931">MIKALRKGDVITITKIDRLARSMSDFFKLTEEIKETGTGLVSLDGAIDTADSSPCKELLWLLLASIVEFEVS</sequence>
<dbReference type="InterPro" id="IPR006119">
    <property type="entry name" value="Resolv_N"/>
</dbReference>
<feature type="domain" description="Resolvase/invertase-type recombinase catalytic" evidence="1">
    <location>
        <begin position="1"/>
        <end position="72"/>
    </location>
</feature>
<dbReference type="PROSITE" id="PS51736">
    <property type="entry name" value="RECOMBINASES_3"/>
    <property type="match status" value="1"/>
</dbReference>
<evidence type="ECO:0000259" key="1">
    <source>
        <dbReference type="PROSITE" id="PS51736"/>
    </source>
</evidence>
<proteinExistence type="predicted"/>
<accession>A0A383DY51</accession>